<reference evidence="2 3" key="1">
    <citation type="journal article" date="2016" name="Mol. Biol. Evol.">
        <title>Comparative Genomics of Early-Diverging Mushroom-Forming Fungi Provides Insights into the Origins of Lignocellulose Decay Capabilities.</title>
        <authorList>
            <person name="Nagy L.G."/>
            <person name="Riley R."/>
            <person name="Tritt A."/>
            <person name="Adam C."/>
            <person name="Daum C."/>
            <person name="Floudas D."/>
            <person name="Sun H."/>
            <person name="Yadav J.S."/>
            <person name="Pangilinan J."/>
            <person name="Larsson K.H."/>
            <person name="Matsuura K."/>
            <person name="Barry K."/>
            <person name="Labutti K."/>
            <person name="Kuo R."/>
            <person name="Ohm R.A."/>
            <person name="Bhattacharya S.S."/>
            <person name="Shirouzu T."/>
            <person name="Yoshinaga Y."/>
            <person name="Martin F.M."/>
            <person name="Grigoriev I.V."/>
            <person name="Hibbett D.S."/>
        </authorList>
    </citation>
    <scope>NUCLEOTIDE SEQUENCE [LARGE SCALE GENOMIC DNA]</scope>
    <source>
        <strain evidence="2 3">HHB12029</strain>
    </source>
</reference>
<dbReference type="EMBL" id="KV426208">
    <property type="protein sequence ID" value="KZV84864.1"/>
    <property type="molecule type" value="Genomic_DNA"/>
</dbReference>
<name>A0A165DLW9_EXIGL</name>
<dbReference type="Proteomes" id="UP000077266">
    <property type="component" value="Unassembled WGS sequence"/>
</dbReference>
<keyword evidence="3" id="KW-1185">Reference proteome</keyword>
<accession>A0A165DLW9</accession>
<evidence type="ECO:0000256" key="1">
    <source>
        <dbReference type="SAM" id="MobiDB-lite"/>
    </source>
</evidence>
<dbReference type="InParanoid" id="A0A165DLW9"/>
<dbReference type="AlphaFoldDB" id="A0A165DLW9"/>
<protein>
    <submittedName>
        <fullName evidence="2">Uncharacterized protein</fullName>
    </submittedName>
</protein>
<feature type="region of interest" description="Disordered" evidence="1">
    <location>
        <begin position="86"/>
        <end position="105"/>
    </location>
</feature>
<organism evidence="2 3">
    <name type="scientific">Exidia glandulosa HHB12029</name>
    <dbReference type="NCBI Taxonomy" id="1314781"/>
    <lineage>
        <taxon>Eukaryota</taxon>
        <taxon>Fungi</taxon>
        <taxon>Dikarya</taxon>
        <taxon>Basidiomycota</taxon>
        <taxon>Agaricomycotina</taxon>
        <taxon>Agaricomycetes</taxon>
        <taxon>Auriculariales</taxon>
        <taxon>Exidiaceae</taxon>
        <taxon>Exidia</taxon>
    </lineage>
</organism>
<proteinExistence type="predicted"/>
<evidence type="ECO:0000313" key="3">
    <source>
        <dbReference type="Proteomes" id="UP000077266"/>
    </source>
</evidence>
<evidence type="ECO:0000313" key="2">
    <source>
        <dbReference type="EMBL" id="KZV84864.1"/>
    </source>
</evidence>
<dbReference type="OrthoDB" id="10629779at2759"/>
<gene>
    <name evidence="2" type="ORF">EXIGLDRAFT_776113</name>
</gene>
<sequence>MSQTVTTLLLKDVRFDCLDVLRDLRAVTYACLTGDYDKVDDTPFYDSLCDAADPMWPRLRHLELWGIESTVNSVDRDGLLNVVRARNGQRDSETGDGNALPPPLEKLEIDDQSAPGWVAMQVKEIMGDKCIIHIRE</sequence>